<reference evidence="1 2" key="1">
    <citation type="submission" date="2019-10" db="EMBL/GenBank/DDBJ databases">
        <title>Rudanella paleaurantiibacter sp. nov., isolated from sludge.</title>
        <authorList>
            <person name="Xu S.Q."/>
        </authorList>
    </citation>
    <scope>NUCLEOTIDE SEQUENCE [LARGE SCALE GENOMIC DNA]</scope>
    <source>
        <strain evidence="1 2">HX-22-17</strain>
    </source>
</reference>
<dbReference type="RefSeq" id="WP_152121845.1">
    <property type="nucleotide sequence ID" value="NZ_WELI01000001.1"/>
</dbReference>
<evidence type="ECO:0000313" key="2">
    <source>
        <dbReference type="Proteomes" id="UP000488299"/>
    </source>
</evidence>
<gene>
    <name evidence="1" type="ORF">F5984_00600</name>
</gene>
<organism evidence="1 2">
    <name type="scientific">Rudanella paleaurantiibacter</name>
    <dbReference type="NCBI Taxonomy" id="2614655"/>
    <lineage>
        <taxon>Bacteria</taxon>
        <taxon>Pseudomonadati</taxon>
        <taxon>Bacteroidota</taxon>
        <taxon>Cytophagia</taxon>
        <taxon>Cytophagales</taxon>
        <taxon>Cytophagaceae</taxon>
        <taxon>Rudanella</taxon>
    </lineage>
</organism>
<dbReference type="SUPFAM" id="SSF50242">
    <property type="entry name" value="TIMP-like"/>
    <property type="match status" value="1"/>
</dbReference>
<comment type="caution">
    <text evidence="1">The sequence shown here is derived from an EMBL/GenBank/DDBJ whole genome shotgun (WGS) entry which is preliminary data.</text>
</comment>
<sequence length="196" mass="22140">MICFRQPPIFFGLLLGLWLCKPYSGYGCSCDPLRSVQAEYQAADLVVYGRIKIMRFLPWADTQTVNLLEGAWLLKTVARLPAHPHIWGSTRAVIIEVLHGFKGAHKGDVITVFTPVRIAACGYNFASVSANYIIYAIRDNFDGSSQIQARLSRPFTLDTFWTSRCNRTQPYSIREITALEKLQSGSEKYVNRRKSG</sequence>
<accession>A0A7J5U3S4</accession>
<dbReference type="InterPro" id="IPR008993">
    <property type="entry name" value="TIMP-like_OB-fold"/>
</dbReference>
<evidence type="ECO:0000313" key="1">
    <source>
        <dbReference type="EMBL" id="KAB7732494.1"/>
    </source>
</evidence>
<name>A0A7J5U3S4_9BACT</name>
<keyword evidence="2" id="KW-1185">Reference proteome</keyword>
<dbReference type="AlphaFoldDB" id="A0A7J5U3S4"/>
<dbReference type="EMBL" id="WELI01000001">
    <property type="protein sequence ID" value="KAB7732494.1"/>
    <property type="molecule type" value="Genomic_DNA"/>
</dbReference>
<proteinExistence type="predicted"/>
<protein>
    <submittedName>
        <fullName evidence="1">Uncharacterized protein</fullName>
    </submittedName>
</protein>
<dbReference type="Gene3D" id="2.40.50.120">
    <property type="match status" value="1"/>
</dbReference>
<dbReference type="Proteomes" id="UP000488299">
    <property type="component" value="Unassembled WGS sequence"/>
</dbReference>